<dbReference type="GO" id="GO:0005524">
    <property type="term" value="F:ATP binding"/>
    <property type="evidence" value="ECO:0007669"/>
    <property type="project" value="UniProtKB-UniRule"/>
</dbReference>
<evidence type="ECO:0000313" key="9">
    <source>
        <dbReference type="EMBL" id="KAG5181567.1"/>
    </source>
</evidence>
<comment type="similarity">
    <text evidence="6">Belongs to the TRAFAC class myosin-kinesin ATPase superfamily. Myosin family.</text>
</comment>
<dbReference type="Pfam" id="PF00063">
    <property type="entry name" value="Myosin_head"/>
    <property type="match status" value="1"/>
</dbReference>
<dbReference type="PRINTS" id="PR00193">
    <property type="entry name" value="MYOSINHEAVY"/>
</dbReference>
<evidence type="ECO:0000256" key="7">
    <source>
        <dbReference type="SAM" id="MobiDB-lite"/>
    </source>
</evidence>
<dbReference type="GO" id="GO:0016459">
    <property type="term" value="C:myosin complex"/>
    <property type="evidence" value="ECO:0007669"/>
    <property type="project" value="UniProtKB-KW"/>
</dbReference>
<evidence type="ECO:0000313" key="10">
    <source>
        <dbReference type="Proteomes" id="UP000664859"/>
    </source>
</evidence>
<evidence type="ECO:0000256" key="1">
    <source>
        <dbReference type="ARBA" id="ARBA00022741"/>
    </source>
</evidence>
<dbReference type="GO" id="GO:0000146">
    <property type="term" value="F:microfilament motor activity"/>
    <property type="evidence" value="ECO:0007669"/>
    <property type="project" value="TreeGrafter"/>
</dbReference>
<name>A0A835YWV8_9STRA</name>
<gene>
    <name evidence="9" type="ORF">JKP88DRAFT_257909</name>
</gene>
<evidence type="ECO:0000256" key="5">
    <source>
        <dbReference type="ARBA" id="ARBA00023203"/>
    </source>
</evidence>
<dbReference type="Gene3D" id="1.20.120.720">
    <property type="entry name" value="Myosin VI head, motor domain, U50 subdomain"/>
    <property type="match status" value="1"/>
</dbReference>
<keyword evidence="2 6" id="KW-0067">ATP-binding</keyword>
<dbReference type="InterPro" id="IPR027417">
    <property type="entry name" value="P-loop_NTPase"/>
</dbReference>
<dbReference type="GO" id="GO:0007015">
    <property type="term" value="P:actin filament organization"/>
    <property type="evidence" value="ECO:0007669"/>
    <property type="project" value="TreeGrafter"/>
</dbReference>
<dbReference type="GO" id="GO:0016020">
    <property type="term" value="C:membrane"/>
    <property type="evidence" value="ECO:0007669"/>
    <property type="project" value="TreeGrafter"/>
</dbReference>
<dbReference type="PANTHER" id="PTHR13140">
    <property type="entry name" value="MYOSIN"/>
    <property type="match status" value="1"/>
</dbReference>
<dbReference type="Proteomes" id="UP000664859">
    <property type="component" value="Unassembled WGS sequence"/>
</dbReference>
<keyword evidence="5 6" id="KW-0009">Actin-binding</keyword>
<evidence type="ECO:0000259" key="8">
    <source>
        <dbReference type="PROSITE" id="PS51456"/>
    </source>
</evidence>
<evidence type="ECO:0000256" key="4">
    <source>
        <dbReference type="ARBA" id="ARBA00023175"/>
    </source>
</evidence>
<feature type="region of interest" description="Disordered" evidence="7">
    <location>
        <begin position="536"/>
        <end position="558"/>
    </location>
</feature>
<dbReference type="Gene3D" id="3.40.850.10">
    <property type="entry name" value="Kinesin motor domain"/>
    <property type="match status" value="1"/>
</dbReference>
<proteinExistence type="inferred from homology"/>
<dbReference type="GO" id="GO:0016787">
    <property type="term" value="F:hydrolase activity"/>
    <property type="evidence" value="ECO:0007669"/>
    <property type="project" value="UniProtKB-KW"/>
</dbReference>
<evidence type="ECO:0000256" key="3">
    <source>
        <dbReference type="ARBA" id="ARBA00023123"/>
    </source>
</evidence>
<keyword evidence="1 6" id="KW-0547">Nucleotide-binding</keyword>
<dbReference type="InterPro" id="IPR001609">
    <property type="entry name" value="Myosin_head_motor_dom-like"/>
</dbReference>
<dbReference type="PROSITE" id="PS51456">
    <property type="entry name" value="MYOSIN_MOTOR"/>
    <property type="match status" value="1"/>
</dbReference>
<dbReference type="EMBL" id="JAFCMP010000312">
    <property type="protein sequence ID" value="KAG5181567.1"/>
    <property type="molecule type" value="Genomic_DNA"/>
</dbReference>
<keyword evidence="4 6" id="KW-0505">Motor protein</keyword>
<dbReference type="SMART" id="SM00242">
    <property type="entry name" value="MYSc"/>
    <property type="match status" value="1"/>
</dbReference>
<dbReference type="InterPro" id="IPR036961">
    <property type="entry name" value="Kinesin_motor_dom_sf"/>
</dbReference>
<comment type="caution">
    <text evidence="6">Lacks conserved residue(s) required for the propagation of feature annotation.</text>
</comment>
<dbReference type="PANTHER" id="PTHR13140:SF706">
    <property type="entry name" value="DILUTE CLASS UNCONVENTIONAL MYOSIN, ISOFORM C"/>
    <property type="match status" value="1"/>
</dbReference>
<comment type="caution">
    <text evidence="9">The sequence shown here is derived from an EMBL/GenBank/DDBJ whole genome shotgun (WGS) entry which is preliminary data.</text>
</comment>
<protein>
    <submittedName>
        <fullName evidence="9">P-loop containing nucleoside triphosphate hydrolase protein</fullName>
    </submittedName>
</protein>
<feature type="binding site" evidence="6">
    <location>
        <begin position="90"/>
        <end position="97"/>
    </location>
    <ligand>
        <name>ATP</name>
        <dbReference type="ChEBI" id="CHEBI:30616"/>
    </ligand>
</feature>
<feature type="domain" description="Myosin motor" evidence="8">
    <location>
        <begin position="1"/>
        <end position="658"/>
    </location>
</feature>
<dbReference type="GO" id="GO:0051015">
    <property type="term" value="F:actin filament binding"/>
    <property type="evidence" value="ECO:0007669"/>
    <property type="project" value="TreeGrafter"/>
</dbReference>
<sequence length="658" mass="72428">MCALNYLHEPAILANLRQRFFAKMPYTYTGEICIAVNPYQWLDIYNERIGAKYGAALKKSDLPPHPYATSTAAFRGLRMYSKNQSILVSGESGAGKTETVKILLNHLAAIAGGEQGDTTIDKVINSNPLLESFGNAKTVRNDNSSRFGKFTELQFNERCHLVGSNINTYLLEKSRVVTHSRGERSYHVFYQLLAAPESLKAGFRLGHKSKADLRYSGLGQDATSVIEGISDADRFTRTNAALELIELDKEARAQLWGGIAAVLHLGQVTFDHVVVDGHDGSSVREQAGALSAAAALLGVGVKDLAKKLTRRVITARMESIEVLLSVDRAAEACDGLAKEVYFRLFDWLVARINQSTNHPASAARKVGLLDIFGFESFAVNSFEQFCINYANEKLQQKFTEDVFKTVQVEYASEGIAWSHIDYKDNASTLDLLEAFRTGMFALLDEEGVLPKGSEEAFVTKATKAHVQHASFLRTNKGSGGVEFTIRHYAGDINYTALGWLDKNKDTIQDDTVAMLRDSTCTIVSTAFTPLAEQESVAGSASPAGKGGHKRKGSLMQESQASKFKRQLHGLMGAINTTEVQYVRCIKPNKVKNCKHVTCRLNECGHMILHRARTSDVIVRCDINSMTHKLQHMLPTSTYSQPIVPSAAQLVCRVSNVAM</sequence>
<evidence type="ECO:0000256" key="2">
    <source>
        <dbReference type="ARBA" id="ARBA00022840"/>
    </source>
</evidence>
<dbReference type="GO" id="GO:0005737">
    <property type="term" value="C:cytoplasm"/>
    <property type="evidence" value="ECO:0007669"/>
    <property type="project" value="TreeGrafter"/>
</dbReference>
<dbReference type="OrthoDB" id="6108017at2759"/>
<organism evidence="9 10">
    <name type="scientific">Tribonema minus</name>
    <dbReference type="NCBI Taxonomy" id="303371"/>
    <lineage>
        <taxon>Eukaryota</taxon>
        <taxon>Sar</taxon>
        <taxon>Stramenopiles</taxon>
        <taxon>Ochrophyta</taxon>
        <taxon>PX clade</taxon>
        <taxon>Xanthophyceae</taxon>
        <taxon>Tribonematales</taxon>
        <taxon>Tribonemataceae</taxon>
        <taxon>Tribonema</taxon>
    </lineage>
</organism>
<dbReference type="Gene3D" id="1.10.10.820">
    <property type="match status" value="1"/>
</dbReference>
<keyword evidence="10" id="KW-1185">Reference proteome</keyword>
<keyword evidence="3 6" id="KW-0518">Myosin</keyword>
<dbReference type="AlphaFoldDB" id="A0A835YWV8"/>
<reference evidence="9" key="1">
    <citation type="submission" date="2021-02" db="EMBL/GenBank/DDBJ databases">
        <title>First Annotated Genome of the Yellow-green Alga Tribonema minus.</title>
        <authorList>
            <person name="Mahan K.M."/>
        </authorList>
    </citation>
    <scope>NUCLEOTIDE SEQUENCE</scope>
    <source>
        <strain evidence="9">UTEX B ZZ1240</strain>
    </source>
</reference>
<evidence type="ECO:0000256" key="6">
    <source>
        <dbReference type="PROSITE-ProRule" id="PRU00782"/>
    </source>
</evidence>
<keyword evidence="9" id="KW-0378">Hydrolase</keyword>
<dbReference type="Gene3D" id="1.20.58.530">
    <property type="match status" value="1"/>
</dbReference>
<dbReference type="SUPFAM" id="SSF52540">
    <property type="entry name" value="P-loop containing nucleoside triphosphate hydrolases"/>
    <property type="match status" value="1"/>
</dbReference>
<dbReference type="CDD" id="cd00124">
    <property type="entry name" value="MYSc"/>
    <property type="match status" value="1"/>
</dbReference>
<accession>A0A835YWV8</accession>